<dbReference type="Gene3D" id="3.40.50.720">
    <property type="entry name" value="NAD(P)-binding Rossmann-like Domain"/>
    <property type="match status" value="1"/>
</dbReference>
<dbReference type="InterPro" id="IPR051164">
    <property type="entry name" value="NmrA-like_oxidored"/>
</dbReference>
<dbReference type="InterPro" id="IPR001763">
    <property type="entry name" value="Rhodanese-like_dom"/>
</dbReference>
<evidence type="ECO:0000259" key="2">
    <source>
        <dbReference type="PROSITE" id="PS50206"/>
    </source>
</evidence>
<dbReference type="PANTHER" id="PTHR42748">
    <property type="entry name" value="NITROGEN METABOLITE REPRESSION PROTEIN NMRA FAMILY MEMBER"/>
    <property type="match status" value="1"/>
</dbReference>
<dbReference type="EMBL" id="JAEUAK010000018">
    <property type="protein sequence ID" value="MBW9056534.1"/>
    <property type="molecule type" value="Genomic_DNA"/>
</dbReference>
<keyword evidence="4" id="KW-1185">Reference proteome</keyword>
<dbReference type="SUPFAM" id="SSF51735">
    <property type="entry name" value="NAD(P)-binding Rossmann-fold domains"/>
    <property type="match status" value="1"/>
</dbReference>
<feature type="domain" description="Rhodanese" evidence="2">
    <location>
        <begin position="5"/>
        <end position="52"/>
    </location>
</feature>
<evidence type="ECO:0000313" key="4">
    <source>
        <dbReference type="Proteomes" id="UP000717752"/>
    </source>
</evidence>
<dbReference type="Pfam" id="PF13460">
    <property type="entry name" value="NAD_binding_10"/>
    <property type="match status" value="1"/>
</dbReference>
<sequence length="260" mass="27410">MSTSKKFVVIGGTGLIGSKAVAILRNAGHDVVVASSRNGINAFTGEGLEAALSGADAVIDVSNMMSFDEPVLRNFFATSSRNLTAAEKAAGVRHHVVLSIVGTSDLVSNPYISGKQAQEEAVQASGQDYTIVRATQFYEFMDTLAEAYTADGAVTVPDIEFQPIAADDVAAALVRVALGNPHHGIVDLAGPDRAGFDEIMRTYLAAKGDRRSVRVDASLGYFGAPVTATSLVPMGAFMRGEIAFSDWLQQQTHATQVEKA</sequence>
<gene>
    <name evidence="3" type="ORF">JNB85_29410</name>
</gene>
<name>A0ABS7H2Y8_9HYPH</name>
<evidence type="ECO:0000313" key="3">
    <source>
        <dbReference type="EMBL" id="MBW9056534.1"/>
    </source>
</evidence>
<dbReference type="Proteomes" id="UP000717752">
    <property type="component" value="Unassembled WGS sequence"/>
</dbReference>
<dbReference type="PROSITE" id="PS50206">
    <property type="entry name" value="RHODANESE_3"/>
    <property type="match status" value="1"/>
</dbReference>
<organism evidence="3 4">
    <name type="scientific">Rhizobium mesosinicum</name>
    <dbReference type="NCBI Taxonomy" id="335017"/>
    <lineage>
        <taxon>Bacteria</taxon>
        <taxon>Pseudomonadati</taxon>
        <taxon>Pseudomonadota</taxon>
        <taxon>Alphaproteobacteria</taxon>
        <taxon>Hyphomicrobiales</taxon>
        <taxon>Rhizobiaceae</taxon>
        <taxon>Rhizobium/Agrobacterium group</taxon>
        <taxon>Rhizobium</taxon>
    </lineage>
</organism>
<dbReference type="InterPro" id="IPR016040">
    <property type="entry name" value="NAD(P)-bd_dom"/>
</dbReference>
<proteinExistence type="predicted"/>
<evidence type="ECO:0000256" key="1">
    <source>
        <dbReference type="ARBA" id="ARBA00022857"/>
    </source>
</evidence>
<dbReference type="PANTHER" id="PTHR42748:SF3">
    <property type="entry name" value="BLL4366 PROTEIN"/>
    <property type="match status" value="1"/>
</dbReference>
<protein>
    <submittedName>
        <fullName evidence="3">SDR family oxidoreductase</fullName>
    </submittedName>
</protein>
<keyword evidence="1" id="KW-0521">NADP</keyword>
<dbReference type="InterPro" id="IPR036291">
    <property type="entry name" value="NAD(P)-bd_dom_sf"/>
</dbReference>
<dbReference type="RefSeq" id="WP_220337933.1">
    <property type="nucleotide sequence ID" value="NZ_JAEUAK010000018.1"/>
</dbReference>
<reference evidence="3 4" key="1">
    <citation type="journal article" date="2021" name="MBio">
        <title>Poor Competitiveness of Bradyrhizobium in Pigeon Pea Root Colonization in Indian Soils.</title>
        <authorList>
            <person name="Chalasani D."/>
            <person name="Basu A."/>
            <person name="Pullabhotla S.V.S.R.N."/>
            <person name="Jorrin B."/>
            <person name="Neal A.L."/>
            <person name="Poole P.S."/>
            <person name="Podile A.R."/>
            <person name="Tkacz A."/>
        </authorList>
    </citation>
    <scope>NUCLEOTIDE SEQUENCE [LARGE SCALE GENOMIC DNA]</scope>
    <source>
        <strain evidence="3 4">HU56</strain>
    </source>
</reference>
<comment type="caution">
    <text evidence="3">The sequence shown here is derived from an EMBL/GenBank/DDBJ whole genome shotgun (WGS) entry which is preliminary data.</text>
</comment>
<accession>A0ABS7H2Y8</accession>